<proteinExistence type="predicted"/>
<name>A0ACC0CVL1_9PEZI</name>
<evidence type="ECO:0000313" key="1">
    <source>
        <dbReference type="EMBL" id="KAI6084357.1"/>
    </source>
</evidence>
<dbReference type="EMBL" id="MU394338">
    <property type="protein sequence ID" value="KAI6084357.1"/>
    <property type="molecule type" value="Genomic_DNA"/>
</dbReference>
<comment type="caution">
    <text evidence="1">The sequence shown here is derived from an EMBL/GenBank/DDBJ whole genome shotgun (WGS) entry which is preliminary data.</text>
</comment>
<sequence length="674" mass="74443">MTEQIEPPRVRKASAYRYEASTEKGSHDVKAHVDINNNLSAKSVTRTITILAELTKFVNDRISNPLAGIPREQLLEQVTTFSKWHGLAEYIHLMRKGALIAQDPAGFADITGPEALSAEEIEVLKRETTHKWNVPWLLYLTIITCSIGAAVQGWDQEGSNGANLSFPLQFGIGSNSDYDVFLVGLINSAPYIGSALIGYWLSDPFNTTFGRRGTIFISAIFCLLTPIGGALTRNWQQLLVTRILLGVGMGIKASTVPIFAAENSPASIRGALVMSWQIWTAFGILLGCSANLAVGQVGEIAWRLQVGSAFIPAVPLVLLILFCPESPRYQSTYAKRFIQLFTIPRVRRATLASFVVMIGQQMCGINIIAFYSSTVFKEAGTSDFNALLASWGFGLVNFLFAWPAIWTIDTFGRRSLLLFTFPNMAWSLLAAGLCTLIPKSSQLHLGLVALFVYVFAVFYSPGEGPVPFTYSAEVFPLSHREVGMSWAVATCLFWAAVLSITFPKILTAAGVLGAFCLYAGFNVAAFVMIFLWMPETKQRTLEELDYVFAVPTSVFIKYNSTKVVPWWFKRYVLWNRDVTLEPLYHFDDKPEDDASTPPAIVLYDRPSVDSDTGATIDTREYHTAQSSEAATATGADAADTTTQAEREAAAWRRSSWHGRGVHHKHPGSEDSYFM</sequence>
<protein>
    <submittedName>
        <fullName evidence="1">Major facilitator superfamily domain-containing protein</fullName>
    </submittedName>
</protein>
<keyword evidence="2" id="KW-1185">Reference proteome</keyword>
<accession>A0ACC0CVL1</accession>
<organism evidence="1 2">
    <name type="scientific">Hypoxylon rubiginosum</name>
    <dbReference type="NCBI Taxonomy" id="110542"/>
    <lineage>
        <taxon>Eukaryota</taxon>
        <taxon>Fungi</taxon>
        <taxon>Dikarya</taxon>
        <taxon>Ascomycota</taxon>
        <taxon>Pezizomycotina</taxon>
        <taxon>Sordariomycetes</taxon>
        <taxon>Xylariomycetidae</taxon>
        <taxon>Xylariales</taxon>
        <taxon>Hypoxylaceae</taxon>
        <taxon>Hypoxylon</taxon>
    </lineage>
</organism>
<gene>
    <name evidence="1" type="ORF">F4821DRAFT_280086</name>
</gene>
<evidence type="ECO:0000313" key="2">
    <source>
        <dbReference type="Proteomes" id="UP001497680"/>
    </source>
</evidence>
<reference evidence="1 2" key="1">
    <citation type="journal article" date="2022" name="New Phytol.">
        <title>Ecological generalism drives hyperdiversity of secondary metabolite gene clusters in xylarialean endophytes.</title>
        <authorList>
            <person name="Franco M.E.E."/>
            <person name="Wisecaver J.H."/>
            <person name="Arnold A.E."/>
            <person name="Ju Y.M."/>
            <person name="Slot J.C."/>
            <person name="Ahrendt S."/>
            <person name="Moore L.P."/>
            <person name="Eastman K.E."/>
            <person name="Scott K."/>
            <person name="Konkel Z."/>
            <person name="Mondo S.J."/>
            <person name="Kuo A."/>
            <person name="Hayes R.D."/>
            <person name="Haridas S."/>
            <person name="Andreopoulos B."/>
            <person name="Riley R."/>
            <person name="LaButti K."/>
            <person name="Pangilinan J."/>
            <person name="Lipzen A."/>
            <person name="Amirebrahimi M."/>
            <person name="Yan J."/>
            <person name="Adam C."/>
            <person name="Keymanesh K."/>
            <person name="Ng V."/>
            <person name="Louie K."/>
            <person name="Northen T."/>
            <person name="Drula E."/>
            <person name="Henrissat B."/>
            <person name="Hsieh H.M."/>
            <person name="Youens-Clark K."/>
            <person name="Lutzoni F."/>
            <person name="Miadlikowska J."/>
            <person name="Eastwood D.C."/>
            <person name="Hamelin R.C."/>
            <person name="Grigoriev I.V."/>
            <person name="U'Ren J.M."/>
        </authorList>
    </citation>
    <scope>NUCLEOTIDE SEQUENCE [LARGE SCALE GENOMIC DNA]</scope>
    <source>
        <strain evidence="1 2">ER1909</strain>
    </source>
</reference>
<dbReference type="Proteomes" id="UP001497680">
    <property type="component" value="Unassembled WGS sequence"/>
</dbReference>